<sequence length="112" mass="12308">THHEGSKKPKSTGTHKYGKFNNTHHEGSKKPKSTGTHKYGKFNNTHHEGSKKPKSTGTHKYGKFNNTHHEKPTTEVEIKVPENDASGNRMNSMKLFGLTTGTAVVAGALMLL</sequence>
<accession>A0A0W0DED2</accession>
<feature type="region of interest" description="Disordered" evidence="1">
    <location>
        <begin position="1"/>
        <end position="89"/>
    </location>
</feature>
<gene>
    <name evidence="2" type="ORF">AO440_003255</name>
</gene>
<protein>
    <submittedName>
        <fullName evidence="2">Hydrophilin</fullName>
    </submittedName>
</protein>
<name>A0A0W0DED2_CANGB</name>
<dbReference type="EMBL" id="LLZZ01000064">
    <property type="protein sequence ID" value="KTB10175.1"/>
    <property type="molecule type" value="Genomic_DNA"/>
</dbReference>
<dbReference type="GO" id="GO:0009277">
    <property type="term" value="C:fungal-type cell wall"/>
    <property type="evidence" value="ECO:0007669"/>
    <property type="project" value="EnsemblFungi"/>
</dbReference>
<dbReference type="VEuPathDB" id="FungiDB:GVI51_J11275"/>
<evidence type="ECO:0000256" key="1">
    <source>
        <dbReference type="SAM" id="MobiDB-lite"/>
    </source>
</evidence>
<comment type="caution">
    <text evidence="2">The sequence shown here is derived from an EMBL/GenBank/DDBJ whole genome shotgun (WGS) entry which is preliminary data.</text>
</comment>
<dbReference type="AlphaFoldDB" id="A0A0W0DED2"/>
<evidence type="ECO:0000313" key="3">
    <source>
        <dbReference type="Proteomes" id="UP000054886"/>
    </source>
</evidence>
<feature type="compositionally biased region" description="Basic and acidic residues" evidence="1">
    <location>
        <begin position="67"/>
        <end position="82"/>
    </location>
</feature>
<reference evidence="2 3" key="1">
    <citation type="submission" date="2015-10" db="EMBL/GenBank/DDBJ databases">
        <title>Draft genomes sequences of Candida glabrata isolates 1A, 1B, 2A, 2B, 3A and 3B.</title>
        <authorList>
            <person name="Haavelsrud O.E."/>
            <person name="Gaustad P."/>
        </authorList>
    </citation>
    <scope>NUCLEOTIDE SEQUENCE [LARGE SCALE GENOMIC DNA]</scope>
    <source>
        <strain evidence="2">910700640</strain>
    </source>
</reference>
<organism evidence="2 3">
    <name type="scientific">Candida glabrata</name>
    <name type="common">Yeast</name>
    <name type="synonym">Torulopsis glabrata</name>
    <dbReference type="NCBI Taxonomy" id="5478"/>
    <lineage>
        <taxon>Eukaryota</taxon>
        <taxon>Fungi</taxon>
        <taxon>Dikarya</taxon>
        <taxon>Ascomycota</taxon>
        <taxon>Saccharomycotina</taxon>
        <taxon>Saccharomycetes</taxon>
        <taxon>Saccharomycetales</taxon>
        <taxon>Saccharomycetaceae</taxon>
        <taxon>Nakaseomyces</taxon>
    </lineage>
</organism>
<evidence type="ECO:0000313" key="2">
    <source>
        <dbReference type="EMBL" id="KTB10175.1"/>
    </source>
</evidence>
<dbReference type="VEuPathDB" id="FungiDB:CAGL0J11462g"/>
<proteinExistence type="predicted"/>
<dbReference type="VEuPathDB" id="FungiDB:B1J91_J11462g"/>
<dbReference type="VEuPathDB" id="FungiDB:GWK60_J11253"/>
<dbReference type="GO" id="GO:0042631">
    <property type="term" value="P:cellular response to water deprivation"/>
    <property type="evidence" value="ECO:0007669"/>
    <property type="project" value="EnsemblFungi"/>
</dbReference>
<dbReference type="Proteomes" id="UP000054886">
    <property type="component" value="Unassembled WGS sequence"/>
</dbReference>
<feature type="non-terminal residue" evidence="2">
    <location>
        <position position="1"/>
    </location>
</feature>